<dbReference type="GeneID" id="4705901"/>
<accession>A1CD06</accession>
<dbReference type="KEGG" id="act:ACLA_063830"/>
<keyword evidence="2" id="KW-1185">Reference proteome</keyword>
<dbReference type="Gene3D" id="3.40.462.20">
    <property type="match status" value="1"/>
</dbReference>
<dbReference type="eggNOG" id="ENOG502SI5M">
    <property type="taxonomic scope" value="Eukaryota"/>
</dbReference>
<dbReference type="AlphaFoldDB" id="A1CD06"/>
<dbReference type="RefSeq" id="XP_001273839.1">
    <property type="nucleotide sequence ID" value="XM_001273838.1"/>
</dbReference>
<protein>
    <submittedName>
        <fullName evidence="1">Uncharacterized protein</fullName>
    </submittedName>
</protein>
<organism evidence="1 2">
    <name type="scientific">Aspergillus clavatus (strain ATCC 1007 / CBS 513.65 / DSM 816 / NCTC 3887 / NRRL 1 / QM 1276 / 107)</name>
    <dbReference type="NCBI Taxonomy" id="344612"/>
    <lineage>
        <taxon>Eukaryota</taxon>
        <taxon>Fungi</taxon>
        <taxon>Dikarya</taxon>
        <taxon>Ascomycota</taxon>
        <taxon>Pezizomycotina</taxon>
        <taxon>Eurotiomycetes</taxon>
        <taxon>Eurotiomycetidae</taxon>
        <taxon>Eurotiales</taxon>
        <taxon>Aspergillaceae</taxon>
        <taxon>Aspergillus</taxon>
        <taxon>Aspergillus subgen. Fumigati</taxon>
    </lineage>
</organism>
<dbReference type="HOGENOM" id="CLU_470874_0_0_1"/>
<name>A1CD06_ASPCL</name>
<reference evidence="1 2" key="1">
    <citation type="journal article" date="2008" name="PLoS Genet.">
        <title>Genomic islands in the pathogenic filamentous fungus Aspergillus fumigatus.</title>
        <authorList>
            <person name="Fedorova N.D."/>
            <person name="Khaldi N."/>
            <person name="Joardar V.S."/>
            <person name="Maiti R."/>
            <person name="Amedeo P."/>
            <person name="Anderson M.J."/>
            <person name="Crabtree J."/>
            <person name="Silva J.C."/>
            <person name="Badger J.H."/>
            <person name="Albarraq A."/>
            <person name="Angiuoli S."/>
            <person name="Bussey H."/>
            <person name="Bowyer P."/>
            <person name="Cotty P.J."/>
            <person name="Dyer P.S."/>
            <person name="Egan A."/>
            <person name="Galens K."/>
            <person name="Fraser-Liggett C.M."/>
            <person name="Haas B.J."/>
            <person name="Inman J.M."/>
            <person name="Kent R."/>
            <person name="Lemieux S."/>
            <person name="Malavazi I."/>
            <person name="Orvis J."/>
            <person name="Roemer T."/>
            <person name="Ronning C.M."/>
            <person name="Sundaram J.P."/>
            <person name="Sutton G."/>
            <person name="Turner G."/>
            <person name="Venter J.C."/>
            <person name="White O.R."/>
            <person name="Whitty B.R."/>
            <person name="Youngman P."/>
            <person name="Wolfe K.H."/>
            <person name="Goldman G.H."/>
            <person name="Wortman J.R."/>
            <person name="Jiang B."/>
            <person name="Denning D.W."/>
            <person name="Nierman W.C."/>
        </authorList>
    </citation>
    <scope>NUCLEOTIDE SEQUENCE [LARGE SCALE GENOMIC DNA]</scope>
    <source>
        <strain evidence="2">ATCC 1007 / CBS 513.65 / DSM 816 / NCTC 3887 / NRRL 1</strain>
    </source>
</reference>
<dbReference type="Proteomes" id="UP000006701">
    <property type="component" value="Unassembled WGS sequence"/>
</dbReference>
<gene>
    <name evidence="1" type="ORF">ACLA_063830</name>
</gene>
<evidence type="ECO:0000313" key="1">
    <source>
        <dbReference type="EMBL" id="EAW12413.1"/>
    </source>
</evidence>
<dbReference type="OrthoDB" id="3437411at2759"/>
<sequence>MCHPLSTCLVFNWIISISPGFDRDTEIVAVSKYADGTDDIGLLFLAVSLKDTPEEAEAALAPGQQSRPADAIEEWFCREDMLEEAFTTLPHRKACALLYAMNPCSRRTLPDMALSTHSDHYFALYTMWKEEKDNARCQAWVRSVMQQVQRHSVAAYLGDSDFQECSTRYWSGRNGCRLIEVRRKFLFKEIRPGSQALASILVSVSPNLERLTLCPVGQELPKQVIASDLEAGREINTPDYFFKHFLERSTGNRDRPFLQNLKTVRFIPDPDNDSGGYMDLYYQEYDLYGSLNLVRRLPAIDSVRLDAITDPEESSVRPPSRSANYTKIVIRNSSIDYHYLTDAIDSAKRLKEFTFSVGGHASIDGSFRLFYPDAVFGSLLLHRNTLEHLDLDVDGEIPLRESFDPSLGQYFFADDDPGRNEEEYQFEWEEEPEELRKVEQKSAEKGDSPSSCSLRSFVQLKHLSLGIHLLYYFARGICAEQLADGAFSVVDQLPPSLESLCIYGYIKGMKPPLDELPADLFDTEMAKLMAEKDQKLPLLRVIEGIDTTIENAKTIDNLNEQENEVWERESDCEWTDYEY</sequence>
<evidence type="ECO:0000313" key="2">
    <source>
        <dbReference type="Proteomes" id="UP000006701"/>
    </source>
</evidence>
<dbReference type="VEuPathDB" id="FungiDB:ACLA_063830"/>
<dbReference type="OMA" id="RACAPQD"/>
<dbReference type="EMBL" id="DS027050">
    <property type="protein sequence ID" value="EAW12413.1"/>
    <property type="molecule type" value="Genomic_DNA"/>
</dbReference>
<proteinExistence type="predicted"/>